<evidence type="ECO:0000313" key="4">
    <source>
        <dbReference type="Proteomes" id="UP000284706"/>
    </source>
</evidence>
<name>A0A409VJ31_9AGAR</name>
<dbReference type="SFLD" id="SFLDS00005">
    <property type="entry name" value="Isoprenoid_Synthase_Type_I"/>
    <property type="match status" value="1"/>
</dbReference>
<keyword evidence="2" id="KW-0456">Lyase</keyword>
<gene>
    <name evidence="3" type="ORF">CVT26_010937</name>
</gene>
<dbReference type="InterPro" id="IPR024652">
    <property type="entry name" value="Trichodiene_synth"/>
</dbReference>
<dbReference type="AlphaFoldDB" id="A0A409VJ31"/>
<reference evidence="3 4" key="1">
    <citation type="journal article" date="2018" name="Evol. Lett.">
        <title>Horizontal gene cluster transfer increased hallucinogenic mushroom diversity.</title>
        <authorList>
            <person name="Reynolds H.T."/>
            <person name="Vijayakumar V."/>
            <person name="Gluck-Thaler E."/>
            <person name="Korotkin H.B."/>
            <person name="Matheny P.B."/>
            <person name="Slot J.C."/>
        </authorList>
    </citation>
    <scope>NUCLEOTIDE SEQUENCE [LARGE SCALE GENOMIC DNA]</scope>
    <source>
        <strain evidence="3 4">SRW20</strain>
    </source>
</reference>
<accession>A0A409VJ31</accession>
<sequence>MRRLQAPQNFRNHIGGIPSIGTVKGGEANNGSSLNEVFILSRTEVAKQMSSSKSRPPSAPLILDSEDHSLPPTFIKDTFKNFIGHLGYVPPRQLSEPRKTYQALCSEFRAYDDGGSWFKKMCIEASTMAELSYPDHPMEVQYQIAKFTWFLIYVDDLGEKFPSALERFQQRVLAKEFPTGKFLQDFQEHLTDMYKFWDVVPANCINLAAMDFINGCLLEGMPVVRDMKMSPNVQSWPYFLRMKTGCASAYTFMLFPKNAFPDISAYIQVVEDITLFTNLTNDVLSFYKEYVAGETSNYVSNRAIATQKSLAQALKDTVDDALAAHDRVTSALESTDAYKPWKRFVNGYLANHFGVKRYRLGDLGF</sequence>
<dbReference type="InterPro" id="IPR008949">
    <property type="entry name" value="Isoprenoid_synthase_dom_sf"/>
</dbReference>
<dbReference type="Pfam" id="PF06330">
    <property type="entry name" value="TRI5"/>
    <property type="match status" value="1"/>
</dbReference>
<proteinExistence type="inferred from homology"/>
<organism evidence="3 4">
    <name type="scientific">Gymnopilus dilepis</name>
    <dbReference type="NCBI Taxonomy" id="231916"/>
    <lineage>
        <taxon>Eukaryota</taxon>
        <taxon>Fungi</taxon>
        <taxon>Dikarya</taxon>
        <taxon>Basidiomycota</taxon>
        <taxon>Agaricomycotina</taxon>
        <taxon>Agaricomycetes</taxon>
        <taxon>Agaricomycetidae</taxon>
        <taxon>Agaricales</taxon>
        <taxon>Agaricineae</taxon>
        <taxon>Hymenogastraceae</taxon>
        <taxon>Gymnopilus</taxon>
    </lineage>
</organism>
<protein>
    <recommendedName>
        <fullName evidence="5">Terpene synthase</fullName>
    </recommendedName>
</protein>
<keyword evidence="4" id="KW-1185">Reference proteome</keyword>
<dbReference type="GO" id="GO:0016838">
    <property type="term" value="F:carbon-oxygen lyase activity, acting on phosphates"/>
    <property type="evidence" value="ECO:0007669"/>
    <property type="project" value="InterPro"/>
</dbReference>
<dbReference type="InParanoid" id="A0A409VJ31"/>
<dbReference type="Gene3D" id="1.10.600.10">
    <property type="entry name" value="Farnesyl Diphosphate Synthase"/>
    <property type="match status" value="1"/>
</dbReference>
<dbReference type="SUPFAM" id="SSF48576">
    <property type="entry name" value="Terpenoid synthases"/>
    <property type="match status" value="1"/>
</dbReference>
<dbReference type="Proteomes" id="UP000284706">
    <property type="component" value="Unassembled WGS sequence"/>
</dbReference>
<comment type="caution">
    <text evidence="3">The sequence shown here is derived from an EMBL/GenBank/DDBJ whole genome shotgun (WGS) entry which is preliminary data.</text>
</comment>
<evidence type="ECO:0008006" key="5">
    <source>
        <dbReference type="Google" id="ProtNLM"/>
    </source>
</evidence>
<evidence type="ECO:0000256" key="2">
    <source>
        <dbReference type="ARBA" id="ARBA00023239"/>
    </source>
</evidence>
<dbReference type="OrthoDB" id="2998174at2759"/>
<dbReference type="EMBL" id="NHYE01005635">
    <property type="protein sequence ID" value="PPQ66236.1"/>
    <property type="molecule type" value="Genomic_DNA"/>
</dbReference>
<dbReference type="STRING" id="231916.A0A409VJ31"/>
<evidence type="ECO:0000313" key="3">
    <source>
        <dbReference type="EMBL" id="PPQ66236.1"/>
    </source>
</evidence>
<comment type="similarity">
    <text evidence="1">Belongs to the trichodiene synthase family.</text>
</comment>
<evidence type="ECO:0000256" key="1">
    <source>
        <dbReference type="ARBA" id="ARBA00007946"/>
    </source>
</evidence>
<dbReference type="SFLD" id="SFLDG01021">
    <property type="entry name" value="Trichodiene_Synthase_Like"/>
    <property type="match status" value="1"/>
</dbReference>